<evidence type="ECO:0000256" key="8">
    <source>
        <dbReference type="ARBA" id="ARBA00022840"/>
    </source>
</evidence>
<dbReference type="InterPro" id="IPR013783">
    <property type="entry name" value="Ig-like_fold"/>
</dbReference>
<evidence type="ECO:0000256" key="16">
    <source>
        <dbReference type="PIRSR" id="PIRSR000615-1"/>
    </source>
</evidence>
<dbReference type="Pfam" id="PF07714">
    <property type="entry name" value="PK_Tyr_Ser-Thr"/>
    <property type="match status" value="1"/>
</dbReference>
<feature type="transmembrane region" description="Helical" evidence="22">
    <location>
        <begin position="94"/>
        <end position="119"/>
    </location>
</feature>
<feature type="binding site" evidence="17">
    <location>
        <position position="378"/>
    </location>
    <ligand>
        <name>ATP</name>
        <dbReference type="ChEBI" id="CHEBI:30616"/>
    </ligand>
</feature>
<dbReference type="InterPro" id="IPR036179">
    <property type="entry name" value="Ig-like_dom_sf"/>
</dbReference>
<dbReference type="CDD" id="cd00096">
    <property type="entry name" value="Ig"/>
    <property type="match status" value="1"/>
</dbReference>
<reference evidence="26" key="1">
    <citation type="submission" date="2011-08" db="EMBL/GenBank/DDBJ databases">
        <authorList>
            <person name="Rombauts S."/>
        </authorList>
    </citation>
    <scope>NUCLEOTIDE SEQUENCE</scope>
    <source>
        <strain evidence="26">London</strain>
    </source>
</reference>
<dbReference type="InterPro" id="IPR020635">
    <property type="entry name" value="Tyr_kinase_cat_dom"/>
</dbReference>
<dbReference type="Gene3D" id="2.60.40.10">
    <property type="entry name" value="Immunoglobulins"/>
    <property type="match status" value="1"/>
</dbReference>
<dbReference type="GO" id="GO:0004714">
    <property type="term" value="F:transmembrane receptor protein tyrosine kinase activity"/>
    <property type="evidence" value="ECO:0007669"/>
    <property type="project" value="UniProtKB-EC"/>
</dbReference>
<protein>
    <recommendedName>
        <fullName evidence="3">receptor protein-tyrosine kinase</fullName>
        <ecNumber evidence="3">2.7.10.1</ecNumber>
    </recommendedName>
</protein>
<dbReference type="EnsemblMetazoa" id="tetur615g00010.1">
    <property type="protein sequence ID" value="tetur615g00010.1"/>
    <property type="gene ID" value="tetur615g00010"/>
</dbReference>
<dbReference type="SMART" id="SM00219">
    <property type="entry name" value="TyrKc"/>
    <property type="match status" value="1"/>
</dbReference>
<dbReference type="PROSITE" id="PS50835">
    <property type="entry name" value="IG_LIKE"/>
    <property type="match status" value="1"/>
</dbReference>
<dbReference type="PROSITE" id="PS00107">
    <property type="entry name" value="PROTEIN_KINASE_ATP"/>
    <property type="match status" value="1"/>
</dbReference>
<dbReference type="InterPro" id="IPR001245">
    <property type="entry name" value="Ser-Thr/Tyr_kinase_cat_dom"/>
</dbReference>
<reference evidence="25" key="2">
    <citation type="submission" date="2015-06" db="UniProtKB">
        <authorList>
            <consortium name="EnsemblMetazoa"/>
        </authorList>
    </citation>
    <scope>IDENTIFICATION</scope>
</reference>
<evidence type="ECO:0000256" key="2">
    <source>
        <dbReference type="ARBA" id="ARBA00004308"/>
    </source>
</evidence>
<keyword evidence="4" id="KW-0808">Transferase</keyword>
<evidence type="ECO:0000256" key="4">
    <source>
        <dbReference type="ARBA" id="ARBA00022679"/>
    </source>
</evidence>
<dbReference type="PROSITE" id="PS50011">
    <property type="entry name" value="PROTEIN_KINASE_DOM"/>
    <property type="match status" value="1"/>
</dbReference>
<dbReference type="InterPro" id="IPR050122">
    <property type="entry name" value="RTK"/>
</dbReference>
<keyword evidence="9 22" id="KW-1133">Transmembrane helix</keyword>
<evidence type="ECO:0000256" key="20">
    <source>
        <dbReference type="PROSITE-ProRule" id="PRU10141"/>
    </source>
</evidence>
<keyword evidence="12" id="KW-1015">Disulfide bond</keyword>
<dbReference type="GO" id="GO:0007169">
    <property type="term" value="P:cell surface receptor protein tyrosine kinase signaling pathway"/>
    <property type="evidence" value="ECO:0007669"/>
    <property type="project" value="TreeGrafter"/>
</dbReference>
<evidence type="ECO:0000256" key="6">
    <source>
        <dbReference type="ARBA" id="ARBA00022741"/>
    </source>
</evidence>
<dbReference type="GO" id="GO:0005886">
    <property type="term" value="C:plasma membrane"/>
    <property type="evidence" value="ECO:0007669"/>
    <property type="project" value="TreeGrafter"/>
</dbReference>
<dbReference type="GO" id="GO:0051130">
    <property type="term" value="P:positive regulation of cellular component organization"/>
    <property type="evidence" value="ECO:0007669"/>
    <property type="project" value="UniProtKB-ARBA"/>
</dbReference>
<evidence type="ECO:0000256" key="22">
    <source>
        <dbReference type="SAM" id="Phobius"/>
    </source>
</evidence>
<keyword evidence="10 22" id="KW-0472">Membrane</keyword>
<dbReference type="PROSITE" id="PS00109">
    <property type="entry name" value="PROTEIN_KINASE_TYR"/>
    <property type="match status" value="1"/>
</dbReference>
<dbReference type="STRING" id="32264.T1L648"/>
<dbReference type="PANTHER" id="PTHR24416">
    <property type="entry name" value="TYROSINE-PROTEIN KINASE RECEPTOR"/>
    <property type="match status" value="1"/>
</dbReference>
<evidence type="ECO:0000256" key="19">
    <source>
        <dbReference type="PIRSR" id="PIRSR000615-4"/>
    </source>
</evidence>
<dbReference type="HOGENOM" id="CLU_000288_7_40_1"/>
<evidence type="ECO:0000256" key="11">
    <source>
        <dbReference type="ARBA" id="ARBA00023137"/>
    </source>
</evidence>
<dbReference type="InterPro" id="IPR000719">
    <property type="entry name" value="Prot_kinase_dom"/>
</dbReference>
<evidence type="ECO:0000256" key="18">
    <source>
        <dbReference type="PIRSR" id="PIRSR000615-3"/>
    </source>
</evidence>
<dbReference type="GO" id="GO:0050793">
    <property type="term" value="P:regulation of developmental process"/>
    <property type="evidence" value="ECO:0007669"/>
    <property type="project" value="UniProtKB-ARBA"/>
</dbReference>
<dbReference type="SUPFAM" id="SSF56112">
    <property type="entry name" value="Protein kinase-like (PK-like)"/>
    <property type="match status" value="1"/>
</dbReference>
<dbReference type="GO" id="GO:0012505">
    <property type="term" value="C:endomembrane system"/>
    <property type="evidence" value="ECO:0007669"/>
    <property type="project" value="UniProtKB-SubCell"/>
</dbReference>
<dbReference type="GO" id="GO:0048468">
    <property type="term" value="P:cell development"/>
    <property type="evidence" value="ECO:0007669"/>
    <property type="project" value="UniProtKB-ARBA"/>
</dbReference>
<keyword evidence="18" id="KW-0460">Magnesium</keyword>
<dbReference type="EC" id="2.7.10.1" evidence="3"/>
<organism evidence="25 26">
    <name type="scientific">Tetranychus urticae</name>
    <name type="common">Two-spotted spider mite</name>
    <dbReference type="NCBI Taxonomy" id="32264"/>
    <lineage>
        <taxon>Eukaryota</taxon>
        <taxon>Metazoa</taxon>
        <taxon>Ecdysozoa</taxon>
        <taxon>Arthropoda</taxon>
        <taxon>Chelicerata</taxon>
        <taxon>Arachnida</taxon>
        <taxon>Acari</taxon>
        <taxon>Acariformes</taxon>
        <taxon>Trombidiformes</taxon>
        <taxon>Prostigmata</taxon>
        <taxon>Eleutherengona</taxon>
        <taxon>Raphignathae</taxon>
        <taxon>Tetranychoidea</taxon>
        <taxon>Tetranychidae</taxon>
        <taxon>Tetranychus</taxon>
    </lineage>
</organism>
<evidence type="ECO:0000256" key="10">
    <source>
        <dbReference type="ARBA" id="ARBA00023136"/>
    </source>
</evidence>
<keyword evidence="14" id="KW-0325">Glycoprotein</keyword>
<dbReference type="PIRSF" id="PIRSF000615">
    <property type="entry name" value="TyrPK_CSF1-R"/>
    <property type="match status" value="1"/>
</dbReference>
<evidence type="ECO:0000256" key="21">
    <source>
        <dbReference type="SAM" id="MobiDB-lite"/>
    </source>
</evidence>
<dbReference type="InterPro" id="IPR017441">
    <property type="entry name" value="Protein_kinase_ATP_BS"/>
</dbReference>
<feature type="binding site" evidence="17 20">
    <location>
        <position position="202"/>
    </location>
    <ligand>
        <name>ATP</name>
        <dbReference type="ChEBI" id="CHEBI:30616"/>
    </ligand>
</feature>
<dbReference type="InterPro" id="IPR008266">
    <property type="entry name" value="Tyr_kinase_AS"/>
</dbReference>
<feature type="binding site" evidence="17">
    <location>
        <begin position="175"/>
        <end position="182"/>
    </location>
    <ligand>
        <name>ATP</name>
        <dbReference type="ChEBI" id="CHEBI:30616"/>
    </ligand>
</feature>
<feature type="domain" description="Ig-like" evidence="24">
    <location>
        <begin position="1"/>
        <end position="79"/>
    </location>
</feature>
<dbReference type="PANTHER" id="PTHR24416:SF600">
    <property type="entry name" value="PDGF- AND VEGF-RECEPTOR RELATED, ISOFORM J"/>
    <property type="match status" value="1"/>
</dbReference>
<keyword evidence="26" id="KW-1185">Reference proteome</keyword>
<dbReference type="Proteomes" id="UP000015104">
    <property type="component" value="Unassembled WGS sequence"/>
</dbReference>
<dbReference type="InterPro" id="IPR011009">
    <property type="entry name" value="Kinase-like_dom_sf"/>
</dbReference>
<keyword evidence="5 22" id="KW-0812">Transmembrane</keyword>
<evidence type="ECO:0000256" key="9">
    <source>
        <dbReference type="ARBA" id="ARBA00022989"/>
    </source>
</evidence>
<dbReference type="AlphaFoldDB" id="T1L648"/>
<evidence type="ECO:0000313" key="25">
    <source>
        <dbReference type="EnsemblMetazoa" id="tetur615g00010.1"/>
    </source>
</evidence>
<dbReference type="Gene3D" id="3.30.200.20">
    <property type="entry name" value="Phosphorylase Kinase, domain 1"/>
    <property type="match status" value="1"/>
</dbReference>
<evidence type="ECO:0000313" key="26">
    <source>
        <dbReference type="Proteomes" id="UP000015104"/>
    </source>
</evidence>
<feature type="active site" description="Proton acceptor" evidence="16">
    <location>
        <position position="374"/>
    </location>
</feature>
<dbReference type="InterPro" id="IPR007110">
    <property type="entry name" value="Ig-like_dom"/>
</dbReference>
<dbReference type="SUPFAM" id="SSF48726">
    <property type="entry name" value="Immunoglobulin"/>
    <property type="match status" value="1"/>
</dbReference>
<comment type="subcellular location">
    <subcellularLocation>
        <location evidence="2">Endomembrane system</location>
    </subcellularLocation>
    <subcellularLocation>
        <location evidence="1">Membrane</location>
        <topology evidence="1">Single-pass membrane protein</topology>
    </subcellularLocation>
</comment>
<evidence type="ECO:0000256" key="13">
    <source>
        <dbReference type="ARBA" id="ARBA00023170"/>
    </source>
</evidence>
<evidence type="ECO:0000256" key="17">
    <source>
        <dbReference type="PIRSR" id="PIRSR000615-2"/>
    </source>
</evidence>
<dbReference type="Pfam" id="PF07679">
    <property type="entry name" value="I-set"/>
    <property type="match status" value="1"/>
</dbReference>
<keyword evidence="18" id="KW-0479">Metal-binding</keyword>
<evidence type="ECO:0000256" key="5">
    <source>
        <dbReference type="ARBA" id="ARBA00022692"/>
    </source>
</evidence>
<comment type="catalytic activity">
    <reaction evidence="15">
        <text>L-tyrosyl-[protein] + ATP = O-phospho-L-tyrosyl-[protein] + ADP + H(+)</text>
        <dbReference type="Rhea" id="RHEA:10596"/>
        <dbReference type="Rhea" id="RHEA-COMP:10136"/>
        <dbReference type="Rhea" id="RHEA-COMP:20101"/>
        <dbReference type="ChEBI" id="CHEBI:15378"/>
        <dbReference type="ChEBI" id="CHEBI:30616"/>
        <dbReference type="ChEBI" id="CHEBI:46858"/>
        <dbReference type="ChEBI" id="CHEBI:61978"/>
        <dbReference type="ChEBI" id="CHEBI:456216"/>
        <dbReference type="EC" id="2.7.10.1"/>
    </reaction>
</comment>
<evidence type="ECO:0000256" key="12">
    <source>
        <dbReference type="ARBA" id="ARBA00023157"/>
    </source>
</evidence>
<evidence type="ECO:0000256" key="14">
    <source>
        <dbReference type="ARBA" id="ARBA00023180"/>
    </source>
</evidence>
<keyword evidence="6 17" id="KW-0547">Nucleotide-binding</keyword>
<dbReference type="GO" id="GO:0030182">
    <property type="term" value="P:neuron differentiation"/>
    <property type="evidence" value="ECO:0007669"/>
    <property type="project" value="UniProtKB-ARBA"/>
</dbReference>
<evidence type="ECO:0000259" key="24">
    <source>
        <dbReference type="PROSITE" id="PS50835"/>
    </source>
</evidence>
<evidence type="ECO:0000259" key="23">
    <source>
        <dbReference type="PROSITE" id="PS50011"/>
    </source>
</evidence>
<feature type="region of interest" description="Disordered" evidence="21">
    <location>
        <begin position="282"/>
        <end position="308"/>
    </location>
</feature>
<name>T1L648_TETUR</name>
<keyword evidence="8 17" id="KW-0067">ATP-binding</keyword>
<dbReference type="FunFam" id="1.10.510.10:FF:001512">
    <property type="entry name" value="Receptor tyrosine-protein kinase erbB-2"/>
    <property type="match status" value="1"/>
</dbReference>
<dbReference type="eggNOG" id="KOG0200">
    <property type="taxonomic scope" value="Eukaryota"/>
</dbReference>
<evidence type="ECO:0000256" key="1">
    <source>
        <dbReference type="ARBA" id="ARBA00004167"/>
    </source>
</evidence>
<dbReference type="GO" id="GO:0005524">
    <property type="term" value="F:ATP binding"/>
    <property type="evidence" value="ECO:0007669"/>
    <property type="project" value="UniProtKB-UniRule"/>
</dbReference>
<evidence type="ECO:0000256" key="7">
    <source>
        <dbReference type="ARBA" id="ARBA00022777"/>
    </source>
</evidence>
<feature type="domain" description="Protein kinase" evidence="23">
    <location>
        <begin position="168"/>
        <end position="494"/>
    </location>
</feature>
<dbReference type="EMBL" id="CAEY01001623">
    <property type="status" value="NOT_ANNOTATED_CDS"/>
    <property type="molecule type" value="Genomic_DNA"/>
</dbReference>
<feature type="binding site" evidence="18">
    <location>
        <position position="392"/>
    </location>
    <ligand>
        <name>Mg(2+)</name>
        <dbReference type="ChEBI" id="CHEBI:18420"/>
    </ligand>
</feature>
<proteinExistence type="predicted"/>
<evidence type="ECO:0000256" key="15">
    <source>
        <dbReference type="ARBA" id="ARBA00051243"/>
    </source>
</evidence>
<feature type="binding site" evidence="18">
    <location>
        <position position="379"/>
    </location>
    <ligand>
        <name>Mg(2+)</name>
        <dbReference type="ChEBI" id="CHEBI:18420"/>
    </ligand>
</feature>
<dbReference type="Gene3D" id="1.10.510.10">
    <property type="entry name" value="Transferase(Phosphotransferase) domain 1"/>
    <property type="match status" value="1"/>
</dbReference>
<feature type="site" description="Important for interaction with phosphotyrosine-binding proteins" evidence="19">
    <location>
        <position position="502"/>
    </location>
</feature>
<keyword evidence="11" id="KW-0829">Tyrosine-protein kinase</keyword>
<dbReference type="GO" id="GO:0046872">
    <property type="term" value="F:metal ion binding"/>
    <property type="evidence" value="ECO:0007669"/>
    <property type="project" value="UniProtKB-KW"/>
</dbReference>
<keyword evidence="7" id="KW-0418">Kinase</keyword>
<dbReference type="InterPro" id="IPR013098">
    <property type="entry name" value="Ig_I-set"/>
</dbReference>
<keyword evidence="13" id="KW-0675">Receptor</keyword>
<sequence length="596" mass="67905">MKGQVINVLPNAIHEFYCAAQGKPKPKVEWFKNGTLLRPTRRFVFHSTNNKQRLIINGLIENDLGEYKCIASVRGDNVSAVAYLSFSKESNKSLISLLIITSLIFALALCVTACIVVKYCKAKHLQYLTSNLLSPITSMNSFNPDLPLDEQVDLLSYDSAWEFPPDRLKIIQTLGEGAFGRVVLAQAIGLGQTDSTQLVAVKMLKPNADFLQIKALISELKILIHMGHHLNIVNCLGAVTKNRTHDQLMVIVEYCKFGNLRNFLRERRKIFIDQIDLYDQNDESSNDDNFSKPNKHDSYVEPHSLNGNSCSSINHDSGNCSNSNDERRAFITESKLELDSNDNEQLATRNLIAIAFQVARGMEYLQQKKLIHRDLAARNVLVADKGVVKICDFGLAKDIQKDYNYIKKVDTPLPIKWMAIESIGDRLYTTQSDITYPGLPADQHFYVKLVKGYRMERPDKCPQIIYKIMTDCWLSIPIERPNFRQLVNRLGELIDESIRDYYIELDTTYKNNEALKLGKDNTHEHSYLTMGSSSNLKLKNEYEYNSYMTMGESSGNKKTVDMKSSSDNPFPHYDAIKIRKENINPMEVVPMIHFDD</sequence>
<accession>T1L648</accession>
<dbReference type="GO" id="GO:0043235">
    <property type="term" value="C:receptor complex"/>
    <property type="evidence" value="ECO:0007669"/>
    <property type="project" value="TreeGrafter"/>
</dbReference>
<evidence type="ECO:0000256" key="3">
    <source>
        <dbReference type="ARBA" id="ARBA00011902"/>
    </source>
</evidence>